<keyword evidence="6 11" id="KW-0406">Ion transport</keyword>
<keyword evidence="8 11" id="KW-0139">CF(1)</keyword>
<keyword evidence="4 11" id="KW-0813">Transport</keyword>
<dbReference type="GO" id="GO:0016787">
    <property type="term" value="F:hydrolase activity"/>
    <property type="evidence" value="ECO:0007669"/>
    <property type="project" value="UniProtKB-KW"/>
</dbReference>
<dbReference type="FunFam" id="1.10.287.80:FF:000003">
    <property type="entry name" value="ATP synthase gamma chain, chloroplastic"/>
    <property type="match status" value="1"/>
</dbReference>
<dbReference type="GO" id="GO:0005886">
    <property type="term" value="C:plasma membrane"/>
    <property type="evidence" value="ECO:0007669"/>
    <property type="project" value="UniProtKB-SubCell"/>
</dbReference>
<keyword evidence="9 11" id="KW-0066">ATP synthesis</keyword>
<dbReference type="AlphaFoldDB" id="A0A0N8GRI9"/>
<organism evidence="12 13">
    <name type="scientific">Herpetosiphon geysericola</name>
    <dbReference type="NCBI Taxonomy" id="70996"/>
    <lineage>
        <taxon>Bacteria</taxon>
        <taxon>Bacillati</taxon>
        <taxon>Chloroflexota</taxon>
        <taxon>Chloroflexia</taxon>
        <taxon>Herpetosiphonales</taxon>
        <taxon>Herpetosiphonaceae</taxon>
        <taxon>Herpetosiphon</taxon>
    </lineage>
</organism>
<comment type="function">
    <text evidence="1 11">Produces ATP from ADP in the presence of a proton gradient across the membrane. The gamma chain is believed to be important in regulating ATPase activity and the flow of protons through the CF(0) complex.</text>
</comment>
<dbReference type="PRINTS" id="PR00126">
    <property type="entry name" value="ATPASEGAMMA"/>
</dbReference>
<dbReference type="CDD" id="cd12151">
    <property type="entry name" value="F1-ATPase_gamma"/>
    <property type="match status" value="1"/>
</dbReference>
<dbReference type="GO" id="GO:0045259">
    <property type="term" value="C:proton-transporting ATP synthase complex"/>
    <property type="evidence" value="ECO:0007669"/>
    <property type="project" value="UniProtKB-KW"/>
</dbReference>
<evidence type="ECO:0000256" key="7">
    <source>
        <dbReference type="ARBA" id="ARBA00023136"/>
    </source>
</evidence>
<dbReference type="InterPro" id="IPR035968">
    <property type="entry name" value="ATP_synth_F1_ATPase_gsu"/>
</dbReference>
<keyword evidence="5 11" id="KW-0375">Hydrogen ion transport</keyword>
<evidence type="ECO:0000256" key="11">
    <source>
        <dbReference type="HAMAP-Rule" id="MF_00815"/>
    </source>
</evidence>
<comment type="similarity">
    <text evidence="3 11">Belongs to the ATPase gamma chain family.</text>
</comment>
<dbReference type="GO" id="GO:0009579">
    <property type="term" value="C:thylakoid"/>
    <property type="evidence" value="ECO:0007669"/>
    <property type="project" value="UniProtKB-SubCell"/>
</dbReference>
<proteinExistence type="inferred from homology"/>
<dbReference type="EMBL" id="LGKP01000021">
    <property type="protein sequence ID" value="KPL86626.1"/>
    <property type="molecule type" value="Genomic_DNA"/>
</dbReference>
<dbReference type="PROSITE" id="PS00153">
    <property type="entry name" value="ATPASE_GAMMA"/>
    <property type="match status" value="1"/>
</dbReference>
<dbReference type="Gene3D" id="1.10.287.80">
    <property type="entry name" value="ATP synthase, gamma subunit, helix hairpin domain"/>
    <property type="match status" value="2"/>
</dbReference>
<dbReference type="HAMAP" id="MF_00815">
    <property type="entry name" value="ATP_synth_gamma_bact"/>
    <property type="match status" value="1"/>
</dbReference>
<keyword evidence="11" id="KW-1003">Cell membrane</keyword>
<dbReference type="NCBIfam" id="TIGR01146">
    <property type="entry name" value="ATPsyn_F1gamma"/>
    <property type="match status" value="1"/>
</dbReference>
<dbReference type="GO" id="GO:0042777">
    <property type="term" value="P:proton motive force-driven plasma membrane ATP synthesis"/>
    <property type="evidence" value="ECO:0007669"/>
    <property type="project" value="UniProtKB-UniRule"/>
</dbReference>
<evidence type="ECO:0000256" key="10">
    <source>
        <dbReference type="ARBA" id="ARBA00060385"/>
    </source>
</evidence>
<protein>
    <recommendedName>
        <fullName evidence="11">ATP synthase gamma chain</fullName>
    </recommendedName>
    <alternativeName>
        <fullName evidence="11">ATP synthase F1 sector gamma subunit</fullName>
    </alternativeName>
    <alternativeName>
        <fullName evidence="11">F-ATPase gamma subunit</fullName>
    </alternativeName>
</protein>
<evidence type="ECO:0000313" key="13">
    <source>
        <dbReference type="Proteomes" id="UP000050277"/>
    </source>
</evidence>
<keyword evidence="12" id="KW-0378">Hydrolase</keyword>
<evidence type="ECO:0000256" key="9">
    <source>
        <dbReference type="ARBA" id="ARBA00023310"/>
    </source>
</evidence>
<evidence type="ECO:0000256" key="1">
    <source>
        <dbReference type="ARBA" id="ARBA00003456"/>
    </source>
</evidence>
<comment type="subunit">
    <text evidence="11">F-type ATPases have 2 components, CF(1) - the catalytic core - and CF(0) - the membrane proton channel. CF(1) has five subunits: alpha(3), beta(3), gamma(1), delta(1), epsilon(1). CF(0) has three main subunits: a, b and c.</text>
</comment>
<dbReference type="InterPro" id="IPR000131">
    <property type="entry name" value="ATP_synth_F1_gsu"/>
</dbReference>
<evidence type="ECO:0000256" key="5">
    <source>
        <dbReference type="ARBA" id="ARBA00022781"/>
    </source>
</evidence>
<evidence type="ECO:0000313" key="12">
    <source>
        <dbReference type="EMBL" id="KPL86626.1"/>
    </source>
</evidence>
<sequence>MASAREIRRRIKSVKNTGKITKAMELVSASKMRRAQRNVLATRPYADRLYDVMGELTMRSMGGSSKHPLLQPHPTVTRVALILITPDRGLCGALNSNLTRAAARFITDQKSQGRSVSVIAVGKKGRDFILRAGQKLDSEIIGLGDAPPLVDVLPAATTAINGYSPDANGNYAYDEVYLLCAEFVNTLVQRPKLRRFLPVEAPGNAGATKVDYSYEPSQEDVLDQLLPRFIEVQLYQAILESIASEHSARMMAMRNANDNAKELVRDLTLTYNKARQAAITTEISEIAAGATALNQ</sequence>
<keyword evidence="7 11" id="KW-0472">Membrane</keyword>
<evidence type="ECO:0000256" key="3">
    <source>
        <dbReference type="ARBA" id="ARBA00007681"/>
    </source>
</evidence>
<gene>
    <name evidence="11" type="primary">atpG</name>
    <name evidence="12" type="ORF">SE18_11520</name>
</gene>
<dbReference type="PANTHER" id="PTHR11693:SF22">
    <property type="entry name" value="ATP SYNTHASE SUBUNIT GAMMA, MITOCHONDRIAL"/>
    <property type="match status" value="1"/>
</dbReference>
<dbReference type="OrthoDB" id="9812769at2"/>
<keyword evidence="13" id="KW-1185">Reference proteome</keyword>
<dbReference type="RefSeq" id="WP_054534607.1">
    <property type="nucleotide sequence ID" value="NZ_LGKP01000021.1"/>
</dbReference>
<evidence type="ECO:0000256" key="6">
    <source>
        <dbReference type="ARBA" id="ARBA00023065"/>
    </source>
</evidence>
<accession>A0A0N8GRI9</accession>
<dbReference type="Proteomes" id="UP000050277">
    <property type="component" value="Unassembled WGS sequence"/>
</dbReference>
<comment type="caution">
    <text evidence="12">The sequence shown here is derived from an EMBL/GenBank/DDBJ whole genome shotgun (WGS) entry which is preliminary data.</text>
</comment>
<dbReference type="PANTHER" id="PTHR11693">
    <property type="entry name" value="ATP SYNTHASE GAMMA CHAIN"/>
    <property type="match status" value="1"/>
</dbReference>
<name>A0A0N8GRI9_9CHLR</name>
<dbReference type="STRING" id="70996.SE18_11520"/>
<dbReference type="GO" id="GO:0046933">
    <property type="term" value="F:proton-transporting ATP synthase activity, rotational mechanism"/>
    <property type="evidence" value="ECO:0007669"/>
    <property type="project" value="UniProtKB-UniRule"/>
</dbReference>
<dbReference type="NCBIfam" id="NF010709">
    <property type="entry name" value="PRK14111.1"/>
    <property type="match status" value="1"/>
</dbReference>
<evidence type="ECO:0000256" key="4">
    <source>
        <dbReference type="ARBA" id="ARBA00022448"/>
    </source>
</evidence>
<evidence type="ECO:0000256" key="2">
    <source>
        <dbReference type="ARBA" id="ARBA00004170"/>
    </source>
</evidence>
<reference evidence="12 13" key="1">
    <citation type="submission" date="2015-07" db="EMBL/GenBank/DDBJ databases">
        <title>Whole genome sequence of Herpetosiphon geysericola DSM 7119.</title>
        <authorList>
            <person name="Hemp J."/>
            <person name="Ward L.M."/>
            <person name="Pace L.A."/>
            <person name="Fischer W.W."/>
        </authorList>
    </citation>
    <scope>NUCLEOTIDE SEQUENCE [LARGE SCALE GENOMIC DNA]</scope>
    <source>
        <strain evidence="12 13">DSM 7119</strain>
    </source>
</reference>
<dbReference type="Gene3D" id="3.40.1380.10">
    <property type="match status" value="1"/>
</dbReference>
<dbReference type="PATRIC" id="fig|70996.4.peg.3979"/>
<evidence type="ECO:0000256" key="8">
    <source>
        <dbReference type="ARBA" id="ARBA00023196"/>
    </source>
</evidence>
<dbReference type="InterPro" id="IPR023632">
    <property type="entry name" value="ATP_synth_F1_gsu_CS"/>
</dbReference>
<dbReference type="SUPFAM" id="SSF52943">
    <property type="entry name" value="ATP synthase (F1-ATPase), gamma subunit"/>
    <property type="match status" value="1"/>
</dbReference>
<comment type="subcellular location">
    <subcellularLocation>
        <location evidence="11">Cell membrane</location>
        <topology evidence="11">Peripheral membrane protein</topology>
    </subcellularLocation>
    <subcellularLocation>
        <location evidence="2">Membrane</location>
        <topology evidence="2">Peripheral membrane protein</topology>
    </subcellularLocation>
    <subcellularLocation>
        <location evidence="10">Thylakoid</location>
    </subcellularLocation>
</comment>
<dbReference type="Pfam" id="PF00231">
    <property type="entry name" value="ATP-synt"/>
    <property type="match status" value="1"/>
</dbReference>
<dbReference type="GO" id="GO:0005524">
    <property type="term" value="F:ATP binding"/>
    <property type="evidence" value="ECO:0007669"/>
    <property type="project" value="UniProtKB-UniRule"/>
</dbReference>